<feature type="transmembrane region" description="Helical" evidence="6">
    <location>
        <begin position="98"/>
        <end position="119"/>
    </location>
</feature>
<evidence type="ECO:0000313" key="8">
    <source>
        <dbReference type="EMBL" id="MFD2840028.1"/>
    </source>
</evidence>
<dbReference type="Proteomes" id="UP001597391">
    <property type="component" value="Unassembled WGS sequence"/>
</dbReference>
<dbReference type="InterPro" id="IPR052053">
    <property type="entry name" value="IM_YidH-like"/>
</dbReference>
<accession>A0ABW5XGS5</accession>
<protein>
    <submittedName>
        <fullName evidence="8">YidH family protein</fullName>
    </submittedName>
</protein>
<feature type="domain" description="DUF202" evidence="7">
    <location>
        <begin position="20"/>
        <end position="85"/>
    </location>
</feature>
<dbReference type="Pfam" id="PF02656">
    <property type="entry name" value="DUF202"/>
    <property type="match status" value="1"/>
</dbReference>
<keyword evidence="5 6" id="KW-0472">Membrane</keyword>
<evidence type="ECO:0000256" key="5">
    <source>
        <dbReference type="ARBA" id="ARBA00023136"/>
    </source>
</evidence>
<evidence type="ECO:0000256" key="6">
    <source>
        <dbReference type="SAM" id="Phobius"/>
    </source>
</evidence>
<gene>
    <name evidence="8" type="ORF">ACFSYH_05525</name>
</gene>
<comment type="subcellular location">
    <subcellularLocation>
        <location evidence="1">Cell membrane</location>
        <topology evidence="1">Multi-pass membrane protein</topology>
    </subcellularLocation>
</comment>
<name>A0ABW5XGS5_9MICO</name>
<organism evidence="8 9">
    <name type="scientific">Populibacterium corticicola</name>
    <dbReference type="NCBI Taxonomy" id="1812826"/>
    <lineage>
        <taxon>Bacteria</taxon>
        <taxon>Bacillati</taxon>
        <taxon>Actinomycetota</taxon>
        <taxon>Actinomycetes</taxon>
        <taxon>Micrococcales</taxon>
        <taxon>Jonesiaceae</taxon>
        <taxon>Populibacterium</taxon>
    </lineage>
</organism>
<dbReference type="EMBL" id="JBHUOP010000002">
    <property type="protein sequence ID" value="MFD2840028.1"/>
    <property type="molecule type" value="Genomic_DNA"/>
</dbReference>
<evidence type="ECO:0000259" key="7">
    <source>
        <dbReference type="Pfam" id="PF02656"/>
    </source>
</evidence>
<keyword evidence="3 6" id="KW-0812">Transmembrane</keyword>
<keyword evidence="9" id="KW-1185">Reference proteome</keyword>
<keyword evidence="4 6" id="KW-1133">Transmembrane helix</keyword>
<dbReference type="RefSeq" id="WP_377465668.1">
    <property type="nucleotide sequence ID" value="NZ_JBHUOP010000002.1"/>
</dbReference>
<comment type="caution">
    <text evidence="8">The sequence shown here is derived from an EMBL/GenBank/DDBJ whole genome shotgun (WGS) entry which is preliminary data.</text>
</comment>
<evidence type="ECO:0000256" key="4">
    <source>
        <dbReference type="ARBA" id="ARBA00022989"/>
    </source>
</evidence>
<evidence type="ECO:0000313" key="9">
    <source>
        <dbReference type="Proteomes" id="UP001597391"/>
    </source>
</evidence>
<proteinExistence type="predicted"/>
<dbReference type="PANTHER" id="PTHR34187:SF2">
    <property type="entry name" value="DUF202 DOMAIN-CONTAINING PROTEIN"/>
    <property type="match status" value="1"/>
</dbReference>
<keyword evidence="2" id="KW-1003">Cell membrane</keyword>
<sequence length="121" mass="13220">MAKPRFPKSVYQVGADPDPRFSLANERTFLSWIRTAIAFIAAGLALEALDVPVWPTARYVVTAAFLLIGLIVPIYAWLTWKHNERSLRQNRPMPGPRLAIVISVLTAVGVVALAVGLIVGV</sequence>
<evidence type="ECO:0000256" key="1">
    <source>
        <dbReference type="ARBA" id="ARBA00004651"/>
    </source>
</evidence>
<dbReference type="PANTHER" id="PTHR34187">
    <property type="entry name" value="FGR18P"/>
    <property type="match status" value="1"/>
</dbReference>
<feature type="transmembrane region" description="Helical" evidence="6">
    <location>
        <begin position="29"/>
        <end position="46"/>
    </location>
</feature>
<dbReference type="InterPro" id="IPR003807">
    <property type="entry name" value="DUF202"/>
</dbReference>
<evidence type="ECO:0000256" key="2">
    <source>
        <dbReference type="ARBA" id="ARBA00022475"/>
    </source>
</evidence>
<evidence type="ECO:0000256" key="3">
    <source>
        <dbReference type="ARBA" id="ARBA00022692"/>
    </source>
</evidence>
<reference evidence="9" key="1">
    <citation type="journal article" date="2019" name="Int. J. Syst. Evol. Microbiol.">
        <title>The Global Catalogue of Microorganisms (GCM) 10K type strain sequencing project: providing services to taxonomists for standard genome sequencing and annotation.</title>
        <authorList>
            <consortium name="The Broad Institute Genomics Platform"/>
            <consortium name="The Broad Institute Genome Sequencing Center for Infectious Disease"/>
            <person name="Wu L."/>
            <person name="Ma J."/>
        </authorList>
    </citation>
    <scope>NUCLEOTIDE SEQUENCE [LARGE SCALE GENOMIC DNA]</scope>
    <source>
        <strain evidence="9">KCTC 33576</strain>
    </source>
</reference>
<feature type="transmembrane region" description="Helical" evidence="6">
    <location>
        <begin position="58"/>
        <end position="78"/>
    </location>
</feature>